<feature type="compositionally biased region" description="Basic and acidic residues" evidence="1">
    <location>
        <begin position="1"/>
        <end position="10"/>
    </location>
</feature>
<dbReference type="AlphaFoldDB" id="A0A835ABW3"/>
<keyword evidence="3" id="KW-1185">Reference proteome</keyword>
<dbReference type="InterPro" id="IPR001337">
    <property type="entry name" value="TMV-like_coat"/>
</dbReference>
<accession>A0A835ABW3</accession>
<dbReference type="GO" id="GO:0005198">
    <property type="term" value="F:structural molecule activity"/>
    <property type="evidence" value="ECO:0007669"/>
    <property type="project" value="InterPro"/>
</dbReference>
<dbReference type="Pfam" id="PF00721">
    <property type="entry name" value="TMV_coat"/>
    <property type="match status" value="1"/>
</dbReference>
<dbReference type="Proteomes" id="UP000636709">
    <property type="component" value="Unassembled WGS sequence"/>
</dbReference>
<organism evidence="2 3">
    <name type="scientific">Digitaria exilis</name>
    <dbReference type="NCBI Taxonomy" id="1010633"/>
    <lineage>
        <taxon>Eukaryota</taxon>
        <taxon>Viridiplantae</taxon>
        <taxon>Streptophyta</taxon>
        <taxon>Embryophyta</taxon>
        <taxon>Tracheophyta</taxon>
        <taxon>Spermatophyta</taxon>
        <taxon>Magnoliopsida</taxon>
        <taxon>Liliopsida</taxon>
        <taxon>Poales</taxon>
        <taxon>Poaceae</taxon>
        <taxon>PACMAD clade</taxon>
        <taxon>Panicoideae</taxon>
        <taxon>Panicodae</taxon>
        <taxon>Paniceae</taxon>
        <taxon>Anthephorinae</taxon>
        <taxon>Digitaria</taxon>
    </lineage>
</organism>
<evidence type="ECO:0000256" key="1">
    <source>
        <dbReference type="SAM" id="MobiDB-lite"/>
    </source>
</evidence>
<evidence type="ECO:0000313" key="3">
    <source>
        <dbReference type="Proteomes" id="UP000636709"/>
    </source>
</evidence>
<gene>
    <name evidence="2" type="ORF">HU200_059942</name>
</gene>
<feature type="region of interest" description="Disordered" evidence="1">
    <location>
        <begin position="1"/>
        <end position="25"/>
    </location>
</feature>
<evidence type="ECO:0000313" key="2">
    <source>
        <dbReference type="EMBL" id="KAF8657782.1"/>
    </source>
</evidence>
<comment type="caution">
    <text evidence="2">The sequence shown here is derived from an EMBL/GenBank/DDBJ whole genome shotgun (WGS) entry which is preliminary data.</text>
</comment>
<reference evidence="2" key="1">
    <citation type="submission" date="2020-07" db="EMBL/GenBank/DDBJ databases">
        <title>Genome sequence and genetic diversity analysis of an under-domesticated orphan crop, white fonio (Digitaria exilis).</title>
        <authorList>
            <person name="Bennetzen J.L."/>
            <person name="Chen S."/>
            <person name="Ma X."/>
            <person name="Wang X."/>
            <person name="Yssel A.E.J."/>
            <person name="Chaluvadi S.R."/>
            <person name="Johnson M."/>
            <person name="Gangashetty P."/>
            <person name="Hamidou F."/>
            <person name="Sanogo M.D."/>
            <person name="Zwaenepoel A."/>
            <person name="Wallace J."/>
            <person name="Van De Peer Y."/>
            <person name="Van Deynze A."/>
        </authorList>
    </citation>
    <scope>NUCLEOTIDE SEQUENCE</scope>
    <source>
        <tissue evidence="2">Leaves</tissue>
    </source>
</reference>
<dbReference type="Gramene" id="Dexi2B01G0017170.1">
    <property type="protein sequence ID" value="Dexi2B01G0017170.1:cds"/>
    <property type="gene ID" value="Dexi2B01G0017170"/>
</dbReference>
<dbReference type="OrthoDB" id="692153at2759"/>
<proteinExistence type="predicted"/>
<dbReference type="EMBL" id="JACEFO010002487">
    <property type="protein sequence ID" value="KAF8657782.1"/>
    <property type="molecule type" value="Genomic_DNA"/>
</dbReference>
<protein>
    <submittedName>
        <fullName evidence="2">Uncharacterized protein</fullName>
    </submittedName>
</protein>
<sequence length="190" mass="20393">MFVLVDHDDSSTSSEASAGDQEDSVDDLLPLFPGGGGHYRPATDVTAACALRWLPFAAAVSATRALLGASHEDLRLRAHQLSRALSGAFFFDRDDAAPPCCPVGGGGARFPEDELYVCVDLPPLCQALMAVQRALMQVVVKEASHDPCGWYYDTLGEVMRLLVGDDGGGRGPAEFDRVKFESAFALEWTE</sequence>
<name>A0A835ABW3_9POAL</name>